<protein>
    <submittedName>
        <fullName evidence="2">Heme exporter protein CcmD</fullName>
    </submittedName>
</protein>
<gene>
    <name evidence="2" type="ORF">J0H12_00480</name>
</gene>
<accession>A0A8J7PL35</accession>
<reference evidence="2" key="1">
    <citation type="submission" date="2021-02" db="EMBL/GenBank/DDBJ databases">
        <title>Thiocyanate and organic carbon inputs drive convergent selection for specific autotrophic Afipia and Thiobacillus strains within complex microbiomes.</title>
        <authorList>
            <person name="Huddy R.J."/>
            <person name="Sachdeva R."/>
            <person name="Kadzinga F."/>
            <person name="Kantor R.S."/>
            <person name="Harrison S.T.L."/>
            <person name="Banfield J.F."/>
        </authorList>
    </citation>
    <scope>NUCLEOTIDE SEQUENCE</scope>
    <source>
        <strain evidence="2">SCN18_10_11_15_R4_P_38_20</strain>
    </source>
</reference>
<name>A0A8J7PL35_9PROT</name>
<proteinExistence type="predicted"/>
<dbReference type="AlphaFoldDB" id="A0A8J7PL35"/>
<keyword evidence="1" id="KW-1133">Transmembrane helix</keyword>
<organism evidence="2 3">
    <name type="scientific">Candidatus Paracaedimonas acanthamoebae</name>
    <dbReference type="NCBI Taxonomy" id="244581"/>
    <lineage>
        <taxon>Bacteria</taxon>
        <taxon>Pseudomonadati</taxon>
        <taxon>Pseudomonadota</taxon>
        <taxon>Alphaproteobacteria</taxon>
        <taxon>Holosporales</taxon>
        <taxon>Caedimonadaceae</taxon>
        <taxon>Candidatus Paracaedimonas</taxon>
    </lineage>
</organism>
<sequence>MDTSYLYYIASAYAITLISCLVFFVFTYLKVQAAHKRIKRLEQTLKHHDI</sequence>
<feature type="transmembrane region" description="Helical" evidence="1">
    <location>
        <begin position="6"/>
        <end position="29"/>
    </location>
</feature>
<dbReference type="Proteomes" id="UP000664414">
    <property type="component" value="Unassembled WGS sequence"/>
</dbReference>
<evidence type="ECO:0000256" key="1">
    <source>
        <dbReference type="SAM" id="Phobius"/>
    </source>
</evidence>
<evidence type="ECO:0000313" key="3">
    <source>
        <dbReference type="Proteomes" id="UP000664414"/>
    </source>
</evidence>
<comment type="caution">
    <text evidence="2">The sequence shown here is derived from an EMBL/GenBank/DDBJ whole genome shotgun (WGS) entry which is preliminary data.</text>
</comment>
<evidence type="ECO:0000313" key="2">
    <source>
        <dbReference type="EMBL" id="MBN9412388.1"/>
    </source>
</evidence>
<keyword evidence="1" id="KW-0472">Membrane</keyword>
<keyword evidence="1" id="KW-0812">Transmembrane</keyword>
<dbReference type="EMBL" id="JAFKGL010000010">
    <property type="protein sequence ID" value="MBN9412388.1"/>
    <property type="molecule type" value="Genomic_DNA"/>
</dbReference>